<evidence type="ECO:0000256" key="4">
    <source>
        <dbReference type="ARBA" id="ARBA00022630"/>
    </source>
</evidence>
<evidence type="ECO:0000259" key="11">
    <source>
        <dbReference type="PROSITE" id="PS51384"/>
    </source>
</evidence>
<dbReference type="CDD" id="cd06183">
    <property type="entry name" value="cyt_b5_reduct_like"/>
    <property type="match status" value="1"/>
</dbReference>
<feature type="binding site" evidence="10">
    <location>
        <position position="132"/>
    </location>
    <ligand>
        <name>FAD</name>
        <dbReference type="ChEBI" id="CHEBI:57692"/>
    </ligand>
</feature>
<feature type="domain" description="FAD-binding FR-type" evidence="11">
    <location>
        <begin position="50"/>
        <end position="158"/>
    </location>
</feature>
<protein>
    <recommendedName>
        <fullName evidence="11">FAD-binding FR-type domain-containing protein</fullName>
    </recommendedName>
</protein>
<dbReference type="AlphaFoldDB" id="A0AAN6BLD5"/>
<dbReference type="GO" id="GO:0016787">
    <property type="term" value="F:hydrolase activity"/>
    <property type="evidence" value="ECO:0007669"/>
    <property type="project" value="InterPro"/>
</dbReference>
<comment type="cofactor">
    <cofactor evidence="1 10">
        <name>FAD</name>
        <dbReference type="ChEBI" id="CHEBI:57692"/>
    </cofactor>
</comment>
<dbReference type="GO" id="GO:0004128">
    <property type="term" value="F:cytochrome-b5 reductase activity, acting on NAD(P)H"/>
    <property type="evidence" value="ECO:0007669"/>
    <property type="project" value="TreeGrafter"/>
</dbReference>
<keyword evidence="6" id="KW-0560">Oxidoreductase</keyword>
<dbReference type="SUPFAM" id="SSF53474">
    <property type="entry name" value="alpha/beta-Hydrolases"/>
    <property type="match status" value="1"/>
</dbReference>
<sequence length="495" mass="54074">MSGLLNKHLVAKAFAVVTVGGIGTYTVSSIFGQQAFAESPTPQMVFGKGPAFKYLQLQSSETVNHNTKRLCFELPGGENAQSGLNLTSALLTFCKPDGSWLPVLRPYTPISRLDKPGFIELLVKKYPNGKASTHLHSLKPGDSLLFMASIPGFSWTPNKFSHVYLIAGGAGITPIYQLAQGILDNPEDKTKVTVVFGVNTEEDLLLRSEFDAYKQQYPDRFDIHYTVSRPKEGFSPEQGIRSGYITKELLAELMQGPSEKDTKVFVCGPPAMEKALLGSVRAYVARPEGDKTPNKAVILLSDIFGIFPNSQLVADAFAVNGYLCVLPDLFNGDQVSIADYDAKAIDIGAWISRHTVEDVASIVEATIKYLRTNLDVQNVAAAGYCFGGKYVVRYLKAGQLDSGYIAHPSFVTKEELGAIQRPLSISAAEHDTIFTMANRHASEETLIGTGQEFQINLFSGVSHGFAIRGDISQPRVRFSKEQAFAQAVAWFNHTL</sequence>
<reference evidence="12" key="2">
    <citation type="submission" date="2020-04" db="EMBL/GenBank/DDBJ databases">
        <authorList>
            <person name="Santos R.A.C."/>
            <person name="Steenwyk J.L."/>
            <person name="Rivero-Menendez O."/>
            <person name="Mead M.E."/>
            <person name="Silva L.P."/>
            <person name="Bastos R.W."/>
            <person name="Alastruey-Izquierdo A."/>
            <person name="Goldman G.H."/>
            <person name="Rokas A."/>
        </authorList>
    </citation>
    <scope>NUCLEOTIDE SEQUENCE</scope>
    <source>
        <strain evidence="12">CNM-CM8927</strain>
    </source>
</reference>
<feature type="binding site" evidence="10">
    <location>
        <position position="130"/>
    </location>
    <ligand>
        <name>FAD</name>
        <dbReference type="ChEBI" id="CHEBI:57692"/>
    </ligand>
</feature>
<evidence type="ECO:0000256" key="10">
    <source>
        <dbReference type="PIRSR" id="PIRSR601834-1"/>
    </source>
</evidence>
<dbReference type="Pfam" id="PF00175">
    <property type="entry name" value="NAD_binding_1"/>
    <property type="match status" value="1"/>
</dbReference>
<dbReference type="Gene3D" id="3.40.50.80">
    <property type="entry name" value="Nucleotide-binding domain of ferredoxin-NADP reductase (FNR) module"/>
    <property type="match status" value="1"/>
</dbReference>
<evidence type="ECO:0000256" key="2">
    <source>
        <dbReference type="ARBA" id="ARBA00004370"/>
    </source>
</evidence>
<keyword evidence="5 10" id="KW-0274">FAD</keyword>
<evidence type="ECO:0000256" key="8">
    <source>
        <dbReference type="ARBA" id="ARBA00023128"/>
    </source>
</evidence>
<dbReference type="InterPro" id="IPR017927">
    <property type="entry name" value="FAD-bd_FR_type"/>
</dbReference>
<keyword evidence="7" id="KW-0520">NAD</keyword>
<dbReference type="Pfam" id="PF01738">
    <property type="entry name" value="DLH"/>
    <property type="match status" value="1"/>
</dbReference>
<gene>
    <name evidence="12" type="ORF">CNMCM8927_001038</name>
</gene>
<dbReference type="PANTHER" id="PTHR19370">
    <property type="entry name" value="NADH-CYTOCHROME B5 REDUCTASE"/>
    <property type="match status" value="1"/>
</dbReference>
<keyword evidence="4 10" id="KW-0285">Flavoprotein</keyword>
<dbReference type="SUPFAM" id="SSF63380">
    <property type="entry name" value="Riboflavin synthase domain-like"/>
    <property type="match status" value="1"/>
</dbReference>
<name>A0AAN6BLD5_ASPLE</name>
<feature type="binding site" evidence="10">
    <location>
        <position position="107"/>
    </location>
    <ligand>
        <name>FAD</name>
        <dbReference type="ChEBI" id="CHEBI:57692"/>
    </ligand>
</feature>
<feature type="binding site" evidence="10">
    <location>
        <position position="105"/>
    </location>
    <ligand>
        <name>FAD</name>
        <dbReference type="ChEBI" id="CHEBI:57692"/>
    </ligand>
</feature>
<feature type="binding site" evidence="10">
    <location>
        <position position="173"/>
    </location>
    <ligand>
        <name>FAD</name>
        <dbReference type="ChEBI" id="CHEBI:57692"/>
    </ligand>
</feature>
<organism evidence="12 13">
    <name type="scientific">Aspergillus lentulus</name>
    <dbReference type="NCBI Taxonomy" id="293939"/>
    <lineage>
        <taxon>Eukaryota</taxon>
        <taxon>Fungi</taxon>
        <taxon>Dikarya</taxon>
        <taxon>Ascomycota</taxon>
        <taxon>Pezizomycotina</taxon>
        <taxon>Eurotiomycetes</taxon>
        <taxon>Eurotiomycetidae</taxon>
        <taxon>Eurotiales</taxon>
        <taxon>Aspergillaceae</taxon>
        <taxon>Aspergillus</taxon>
        <taxon>Aspergillus subgen. Fumigati</taxon>
    </lineage>
</organism>
<evidence type="ECO:0000256" key="3">
    <source>
        <dbReference type="ARBA" id="ARBA00006105"/>
    </source>
</evidence>
<dbReference type="FunFam" id="3.40.50.80:FF:000009">
    <property type="entry name" value="NADH-cytochrome b5 reductase"/>
    <property type="match status" value="1"/>
</dbReference>
<keyword evidence="9" id="KW-0472">Membrane</keyword>
<feature type="binding site" evidence="10">
    <location>
        <position position="106"/>
    </location>
    <ligand>
        <name>FAD</name>
        <dbReference type="ChEBI" id="CHEBI:57692"/>
    </ligand>
</feature>
<evidence type="ECO:0000256" key="7">
    <source>
        <dbReference type="ARBA" id="ARBA00023027"/>
    </source>
</evidence>
<comment type="similarity">
    <text evidence="3">Belongs to the flavoprotein pyridine nucleotide cytochrome reductase family.</text>
</comment>
<dbReference type="InterPro" id="IPR039261">
    <property type="entry name" value="FNR_nucleotide-bd"/>
</dbReference>
<dbReference type="InterPro" id="IPR008333">
    <property type="entry name" value="Cbr1-like_FAD-bd_dom"/>
</dbReference>
<evidence type="ECO:0000256" key="5">
    <source>
        <dbReference type="ARBA" id="ARBA00022827"/>
    </source>
</evidence>
<dbReference type="PRINTS" id="PR00406">
    <property type="entry name" value="CYTB5RDTASE"/>
</dbReference>
<dbReference type="Pfam" id="PF00970">
    <property type="entry name" value="FAD_binding_6"/>
    <property type="match status" value="1"/>
</dbReference>
<accession>A0AAN6BLD5</accession>
<comment type="caution">
    <text evidence="12">The sequence shown here is derived from an EMBL/GenBank/DDBJ whole genome shotgun (WGS) entry which is preliminary data.</text>
</comment>
<dbReference type="EMBL" id="JAAAPU010000126">
    <property type="protein sequence ID" value="KAF4201822.1"/>
    <property type="molecule type" value="Genomic_DNA"/>
</dbReference>
<feature type="binding site" evidence="10">
    <location>
        <position position="122"/>
    </location>
    <ligand>
        <name>FAD</name>
        <dbReference type="ChEBI" id="CHEBI:57692"/>
    </ligand>
</feature>
<dbReference type="GO" id="GO:0016020">
    <property type="term" value="C:membrane"/>
    <property type="evidence" value="ECO:0007669"/>
    <property type="project" value="UniProtKB-SubCell"/>
</dbReference>
<dbReference type="InterPro" id="IPR017938">
    <property type="entry name" value="Riboflavin_synthase-like_b-brl"/>
</dbReference>
<reference evidence="12" key="1">
    <citation type="journal article" date="2020" name="bioRxiv">
        <title>Genomic and phenotypic heterogeneity of clinical isolates of the human pathogens Aspergillus fumigatus, Aspergillus lentulus and Aspergillus fumigatiaffinis.</title>
        <authorList>
            <person name="dos Santos R.A.C."/>
            <person name="Steenwyk J.L."/>
            <person name="Rivero-Menendez O."/>
            <person name="Mead M.E."/>
            <person name="Silva L.P."/>
            <person name="Bastos R.W."/>
            <person name="Alastruey-Izquierdo A."/>
            <person name="Goldman G.H."/>
            <person name="Rokas A."/>
        </authorList>
    </citation>
    <scope>NUCLEOTIDE SEQUENCE</scope>
    <source>
        <strain evidence="12">CNM-CM8927</strain>
    </source>
</reference>
<dbReference type="InterPro" id="IPR002925">
    <property type="entry name" value="Dienelactn_hydro"/>
</dbReference>
<dbReference type="PROSITE" id="PS51384">
    <property type="entry name" value="FAD_FR"/>
    <property type="match status" value="1"/>
</dbReference>
<dbReference type="Gene3D" id="2.40.30.10">
    <property type="entry name" value="Translation factors"/>
    <property type="match status" value="1"/>
</dbReference>
<comment type="subcellular location">
    <subcellularLocation>
        <location evidence="2">Membrane</location>
    </subcellularLocation>
</comment>
<keyword evidence="8" id="KW-0496">Mitochondrion</keyword>
<evidence type="ECO:0000313" key="12">
    <source>
        <dbReference type="EMBL" id="KAF4201822.1"/>
    </source>
</evidence>
<evidence type="ECO:0000256" key="9">
    <source>
        <dbReference type="ARBA" id="ARBA00023136"/>
    </source>
</evidence>
<dbReference type="InterPro" id="IPR001834">
    <property type="entry name" value="CBR-like"/>
</dbReference>
<evidence type="ECO:0000256" key="6">
    <source>
        <dbReference type="ARBA" id="ARBA00023002"/>
    </source>
</evidence>
<dbReference type="Gene3D" id="3.40.50.1820">
    <property type="entry name" value="alpha/beta hydrolase"/>
    <property type="match status" value="1"/>
</dbReference>
<dbReference type="SUPFAM" id="SSF52343">
    <property type="entry name" value="Ferredoxin reductase-like, C-terminal NADP-linked domain"/>
    <property type="match status" value="1"/>
</dbReference>
<dbReference type="InterPro" id="IPR001433">
    <property type="entry name" value="OxRdtase_FAD/NAD-bd"/>
</dbReference>
<dbReference type="InterPro" id="IPR029058">
    <property type="entry name" value="AB_hydrolase_fold"/>
</dbReference>
<feature type="binding site" evidence="10">
    <location>
        <position position="124"/>
    </location>
    <ligand>
        <name>FAD</name>
        <dbReference type="ChEBI" id="CHEBI:57692"/>
    </ligand>
</feature>
<evidence type="ECO:0000256" key="1">
    <source>
        <dbReference type="ARBA" id="ARBA00001974"/>
    </source>
</evidence>
<proteinExistence type="inferred from homology"/>
<dbReference type="GO" id="GO:0006696">
    <property type="term" value="P:ergosterol biosynthetic process"/>
    <property type="evidence" value="ECO:0007669"/>
    <property type="project" value="TreeGrafter"/>
</dbReference>
<dbReference type="Proteomes" id="UP000649114">
    <property type="component" value="Unassembled WGS sequence"/>
</dbReference>
<evidence type="ECO:0000313" key="13">
    <source>
        <dbReference type="Proteomes" id="UP000649114"/>
    </source>
</evidence>
<dbReference type="PANTHER" id="PTHR19370:SF101">
    <property type="entry name" value="NADH-CYTOCHROME B5 REDUCTASE"/>
    <property type="match status" value="1"/>
</dbReference>